<gene>
    <name evidence="1" type="ORF">NNL38_18305</name>
</gene>
<sequence length="261" mass="30821">MKNFSGACLTLIMLAGCSSVDRGDFGSFQRSLNDKSYGYTLVADPLDPNNLKPVERFEVRSGDCSRDKDWDDCHYDRERSELSQKTRRASHGDEIWYAWEVYFPEDYSNIYPTKTALGQFHQEKAPPIFMFQNQAYHKFTEQITKGGYHLDYQVGGETDTMWELLKEEDLRGKWHRIEVHAKWSRDYDGIFYVWVNNELKVKFHGRTLEKNRAYFKYGVYRTFVSRHLRYHKTDTVPTQVVYYRNVAAGDSRAEIQPEILQ</sequence>
<dbReference type="InterPro" id="IPR025975">
    <property type="entry name" value="Polysacc_lyase"/>
</dbReference>
<dbReference type="RefSeq" id="WP_255391883.1">
    <property type="nucleotide sequence ID" value="NZ_CP101509.1"/>
</dbReference>
<reference evidence="1" key="1">
    <citation type="submission" date="2022-07" db="EMBL/GenBank/DDBJ databases">
        <title>Genome sequencing of Photobacterium atrarenae GJH2-4.</title>
        <authorList>
            <person name="Park S.-J."/>
        </authorList>
    </citation>
    <scope>NUCLEOTIDE SEQUENCE</scope>
    <source>
        <strain evidence="1">GJH2-4</strain>
    </source>
</reference>
<organism evidence="1 2">
    <name type="scientific">Photobacterium atrarenae</name>
    <dbReference type="NCBI Taxonomy" id="865757"/>
    <lineage>
        <taxon>Bacteria</taxon>
        <taxon>Pseudomonadati</taxon>
        <taxon>Pseudomonadota</taxon>
        <taxon>Gammaproteobacteria</taxon>
        <taxon>Vibrionales</taxon>
        <taxon>Vibrionaceae</taxon>
        <taxon>Photobacterium</taxon>
    </lineage>
</organism>
<name>A0ABY5GN41_9GAMM</name>
<proteinExistence type="predicted"/>
<accession>A0ABY5GN41</accession>
<keyword evidence="1" id="KW-0456">Lyase</keyword>
<dbReference type="GO" id="GO:0016829">
    <property type="term" value="F:lyase activity"/>
    <property type="evidence" value="ECO:0007669"/>
    <property type="project" value="UniProtKB-KW"/>
</dbReference>
<evidence type="ECO:0000313" key="2">
    <source>
        <dbReference type="Proteomes" id="UP001057998"/>
    </source>
</evidence>
<protein>
    <submittedName>
        <fullName evidence="1">Polysaccharide lyase</fullName>
    </submittedName>
</protein>
<dbReference type="EMBL" id="CP101509">
    <property type="protein sequence ID" value="UTV30524.1"/>
    <property type="molecule type" value="Genomic_DNA"/>
</dbReference>
<dbReference type="Pfam" id="PF14099">
    <property type="entry name" value="Polysacc_lyase"/>
    <property type="match status" value="1"/>
</dbReference>
<evidence type="ECO:0000313" key="1">
    <source>
        <dbReference type="EMBL" id="UTV30524.1"/>
    </source>
</evidence>
<dbReference type="Proteomes" id="UP001057998">
    <property type="component" value="Chromosome 2"/>
</dbReference>
<keyword evidence="2" id="KW-1185">Reference proteome</keyword>
<dbReference type="Gene3D" id="2.60.120.200">
    <property type="match status" value="1"/>
</dbReference>
<dbReference type="PROSITE" id="PS51257">
    <property type="entry name" value="PROKAR_LIPOPROTEIN"/>
    <property type="match status" value="1"/>
</dbReference>